<evidence type="ECO:0000259" key="10">
    <source>
        <dbReference type="PROSITE" id="PS51713"/>
    </source>
</evidence>
<comment type="subunit">
    <text evidence="6">Monomer.</text>
</comment>
<protein>
    <recommendedName>
        <fullName evidence="2 6">GTPase Era</fullName>
    </recommendedName>
</protein>
<keyword evidence="4 6" id="KW-0694">RNA-binding</keyword>
<keyword evidence="12" id="KW-1185">Reference proteome</keyword>
<dbReference type="InterPro" id="IPR005225">
    <property type="entry name" value="Small_GTP-bd"/>
</dbReference>
<feature type="region of interest" description="G2" evidence="7">
    <location>
        <begin position="43"/>
        <end position="47"/>
    </location>
</feature>
<keyword evidence="6" id="KW-1003">Cell membrane</keyword>
<dbReference type="Pfam" id="PF01926">
    <property type="entry name" value="MMR_HSR1"/>
    <property type="match status" value="1"/>
</dbReference>
<name>A0ABW6JXD1_9BACI</name>
<evidence type="ECO:0000313" key="12">
    <source>
        <dbReference type="Proteomes" id="UP001601058"/>
    </source>
</evidence>
<sequence length="304" mass="35071">MNNTAQEHKSGFISIIGRPNVGKSTFLNRVIGQKIAIMSDKPQTTRNKVQGVLTTNDAQYIFIDTPGIHKPKHKLGDFMMKVAQNTLKEVDVVLFMVNAEEGFGRGEEFILEKFQSVRTPVFLVINKIDKIHPDQLMTLIESYKDKYEFSEIIPISALEGNNVETLLEQIKKYIPEGPQYYPADQVTDHPERFIVSELIREKALHLTREEIPHSLAVLIDKMERREDKDVVNVMATIIVERDSQKGIVIGKQGKMLKEIGQRARLDIENLLGSKVFLELWVKVQKDWRNKMTQLRDFGFREDEY</sequence>
<dbReference type="CDD" id="cd04163">
    <property type="entry name" value="Era"/>
    <property type="match status" value="1"/>
</dbReference>
<reference evidence="11 12" key="1">
    <citation type="submission" date="2024-08" db="EMBL/GenBank/DDBJ databases">
        <title>Two novel Cytobacillus novel species.</title>
        <authorList>
            <person name="Liu G."/>
        </authorList>
    </citation>
    <scope>NUCLEOTIDE SEQUENCE [LARGE SCALE GENOMIC DNA]</scope>
    <source>
        <strain evidence="11 12">FJAT-53684</strain>
    </source>
</reference>
<feature type="region of interest" description="G3" evidence="7">
    <location>
        <begin position="64"/>
        <end position="67"/>
    </location>
</feature>
<evidence type="ECO:0000256" key="6">
    <source>
        <dbReference type="HAMAP-Rule" id="MF_00367"/>
    </source>
</evidence>
<organism evidence="11 12">
    <name type="scientific">Cytobacillus mangrovibacter</name>
    <dbReference type="NCBI Taxonomy" id="3299024"/>
    <lineage>
        <taxon>Bacteria</taxon>
        <taxon>Bacillati</taxon>
        <taxon>Bacillota</taxon>
        <taxon>Bacilli</taxon>
        <taxon>Bacillales</taxon>
        <taxon>Bacillaceae</taxon>
        <taxon>Cytobacillus</taxon>
    </lineage>
</organism>
<dbReference type="RefSeq" id="WP_389215450.1">
    <property type="nucleotide sequence ID" value="NZ_JBIACJ010000002.1"/>
</dbReference>
<dbReference type="Gene3D" id="3.30.300.20">
    <property type="match status" value="1"/>
</dbReference>
<comment type="caution">
    <text evidence="11">The sequence shown here is derived from an EMBL/GenBank/DDBJ whole genome shotgun (WGS) entry which is preliminary data.</text>
</comment>
<keyword evidence="6" id="KW-0690">Ribosome biogenesis</keyword>
<dbReference type="PANTHER" id="PTHR42698">
    <property type="entry name" value="GTPASE ERA"/>
    <property type="match status" value="1"/>
</dbReference>
<dbReference type="InterPro" id="IPR004044">
    <property type="entry name" value="KH_dom_type_2"/>
</dbReference>
<dbReference type="EMBL" id="JBIACJ010000002">
    <property type="protein sequence ID" value="MFE8695393.1"/>
    <property type="molecule type" value="Genomic_DNA"/>
</dbReference>
<dbReference type="HAMAP" id="MF_00367">
    <property type="entry name" value="GTPase_Era"/>
    <property type="match status" value="1"/>
</dbReference>
<dbReference type="NCBIfam" id="NF000908">
    <property type="entry name" value="PRK00089.1"/>
    <property type="match status" value="1"/>
</dbReference>
<dbReference type="SUPFAM" id="SSF54814">
    <property type="entry name" value="Prokaryotic type KH domain (KH-domain type II)"/>
    <property type="match status" value="1"/>
</dbReference>
<proteinExistence type="inferred from homology"/>
<dbReference type="PANTHER" id="PTHR42698:SF1">
    <property type="entry name" value="GTPASE ERA, MITOCHONDRIAL"/>
    <property type="match status" value="1"/>
</dbReference>
<accession>A0ABW6JXD1</accession>
<feature type="binding site" evidence="6">
    <location>
        <begin position="126"/>
        <end position="129"/>
    </location>
    <ligand>
        <name>GTP</name>
        <dbReference type="ChEBI" id="CHEBI:37565"/>
    </ligand>
</feature>
<dbReference type="NCBIfam" id="TIGR00231">
    <property type="entry name" value="small_GTP"/>
    <property type="match status" value="1"/>
</dbReference>
<evidence type="ECO:0000313" key="11">
    <source>
        <dbReference type="EMBL" id="MFE8695393.1"/>
    </source>
</evidence>
<feature type="domain" description="Era-type G" evidence="10">
    <location>
        <begin position="9"/>
        <end position="176"/>
    </location>
</feature>
<feature type="domain" description="KH type-2" evidence="9">
    <location>
        <begin position="207"/>
        <end position="285"/>
    </location>
</feature>
<comment type="subcellular location">
    <subcellularLocation>
        <location evidence="6">Cytoplasm</location>
    </subcellularLocation>
    <subcellularLocation>
        <location evidence="6">Cell membrane</location>
        <topology evidence="6">Peripheral membrane protein</topology>
    </subcellularLocation>
</comment>
<dbReference type="InterPro" id="IPR015946">
    <property type="entry name" value="KH_dom-like_a/b"/>
</dbReference>
<gene>
    <name evidence="6 11" type="primary">era</name>
    <name evidence="11" type="ORF">ACFYKT_03355</name>
</gene>
<dbReference type="InterPro" id="IPR009019">
    <property type="entry name" value="KH_sf_prok-type"/>
</dbReference>
<dbReference type="Gene3D" id="3.40.50.300">
    <property type="entry name" value="P-loop containing nucleotide triphosphate hydrolases"/>
    <property type="match status" value="1"/>
</dbReference>
<evidence type="ECO:0000256" key="7">
    <source>
        <dbReference type="PROSITE-ProRule" id="PRU01050"/>
    </source>
</evidence>
<dbReference type="PROSITE" id="PS50823">
    <property type="entry name" value="KH_TYPE_2"/>
    <property type="match status" value="1"/>
</dbReference>
<feature type="binding site" evidence="6">
    <location>
        <begin position="64"/>
        <end position="68"/>
    </location>
    <ligand>
        <name>GTP</name>
        <dbReference type="ChEBI" id="CHEBI:37565"/>
    </ligand>
</feature>
<dbReference type="PROSITE" id="PS51713">
    <property type="entry name" value="G_ERA"/>
    <property type="match status" value="1"/>
</dbReference>
<evidence type="ECO:0000256" key="2">
    <source>
        <dbReference type="ARBA" id="ARBA00020484"/>
    </source>
</evidence>
<evidence type="ECO:0000256" key="1">
    <source>
        <dbReference type="ARBA" id="ARBA00007921"/>
    </source>
</evidence>
<feature type="region of interest" description="G1" evidence="7">
    <location>
        <begin position="17"/>
        <end position="24"/>
    </location>
</feature>
<evidence type="ECO:0000256" key="5">
    <source>
        <dbReference type="ARBA" id="ARBA00023134"/>
    </source>
</evidence>
<evidence type="ECO:0000256" key="3">
    <source>
        <dbReference type="ARBA" id="ARBA00022741"/>
    </source>
</evidence>
<comment type="function">
    <text evidence="6">An essential GTPase that binds both GDP and GTP, with rapid nucleotide exchange. Plays a role in 16S rRNA processing and 30S ribosomal subunit biogenesis and possibly also in cell cycle regulation and energy metabolism.</text>
</comment>
<keyword evidence="3 6" id="KW-0547">Nucleotide-binding</keyword>
<keyword evidence="6" id="KW-0963">Cytoplasm</keyword>
<comment type="similarity">
    <text evidence="1 6 7 8">Belongs to the TRAFAC class TrmE-Era-EngA-EngB-Septin-like GTPase superfamily. Era GTPase family.</text>
</comment>
<dbReference type="InterPro" id="IPR005662">
    <property type="entry name" value="GTPase_Era-like"/>
</dbReference>
<feature type="binding site" evidence="6">
    <location>
        <begin position="17"/>
        <end position="24"/>
    </location>
    <ligand>
        <name>GTP</name>
        <dbReference type="ChEBI" id="CHEBI:37565"/>
    </ligand>
</feature>
<keyword evidence="6" id="KW-0472">Membrane</keyword>
<dbReference type="InterPro" id="IPR027417">
    <property type="entry name" value="P-loop_NTPase"/>
</dbReference>
<dbReference type="InterPro" id="IPR030388">
    <property type="entry name" value="G_ERA_dom"/>
</dbReference>
<dbReference type="InterPro" id="IPR006073">
    <property type="entry name" value="GTP-bd"/>
</dbReference>
<keyword evidence="5 6" id="KW-0342">GTP-binding</keyword>
<dbReference type="NCBIfam" id="TIGR00436">
    <property type="entry name" value="era"/>
    <property type="match status" value="1"/>
</dbReference>
<evidence type="ECO:0000256" key="8">
    <source>
        <dbReference type="RuleBase" id="RU003761"/>
    </source>
</evidence>
<keyword evidence="6" id="KW-0699">rRNA-binding</keyword>
<dbReference type="PRINTS" id="PR00326">
    <property type="entry name" value="GTP1OBG"/>
</dbReference>
<dbReference type="Proteomes" id="UP001601058">
    <property type="component" value="Unassembled WGS sequence"/>
</dbReference>
<dbReference type="CDD" id="cd22534">
    <property type="entry name" value="KH-II_Era"/>
    <property type="match status" value="1"/>
</dbReference>
<evidence type="ECO:0000256" key="4">
    <source>
        <dbReference type="ARBA" id="ARBA00022884"/>
    </source>
</evidence>
<dbReference type="SUPFAM" id="SSF52540">
    <property type="entry name" value="P-loop containing nucleoside triphosphate hydrolases"/>
    <property type="match status" value="1"/>
</dbReference>
<dbReference type="Pfam" id="PF07650">
    <property type="entry name" value="KH_2"/>
    <property type="match status" value="1"/>
</dbReference>
<evidence type="ECO:0000259" key="9">
    <source>
        <dbReference type="PROSITE" id="PS50823"/>
    </source>
</evidence>
<feature type="region of interest" description="G5" evidence="7">
    <location>
        <begin position="155"/>
        <end position="157"/>
    </location>
</feature>
<feature type="region of interest" description="G4" evidence="7">
    <location>
        <begin position="126"/>
        <end position="129"/>
    </location>
</feature>